<proteinExistence type="predicted"/>
<dbReference type="Proteomes" id="UP000319576">
    <property type="component" value="Chromosome"/>
</dbReference>
<dbReference type="SUPFAM" id="SSF55874">
    <property type="entry name" value="ATPase domain of HSP90 chaperone/DNA topoisomerase II/histidine kinase"/>
    <property type="match status" value="1"/>
</dbReference>
<dbReference type="InterPro" id="IPR036890">
    <property type="entry name" value="HATPase_C_sf"/>
</dbReference>
<evidence type="ECO:0000256" key="1">
    <source>
        <dbReference type="SAM" id="MobiDB-lite"/>
    </source>
</evidence>
<accession>A0A517XW67</accession>
<protein>
    <submittedName>
        <fullName evidence="2">DNA mismatch repair protein</fullName>
    </submittedName>
</protein>
<dbReference type="KEGG" id="uli:ETAA1_36870"/>
<dbReference type="AlphaFoldDB" id="A0A517XW67"/>
<evidence type="ECO:0000313" key="2">
    <source>
        <dbReference type="EMBL" id="QDU21714.1"/>
    </source>
</evidence>
<sequence length="674" mass="75052">MANPPPAQSGLFADAPFAFADRFLQDHAGQIISEPRTAILELIANSYDAGATKIDLVWPNEKGQKFSVTDDGIGMTKAEFERRWRTLCYDREAEQGNAVVFPKGVRGIKRTAFGRSGKGRHAPFCFADSYEIATMKDGDLIQVRVGLASSGTTPFEITLLAESKKRGHGTEISAVLEKHLLGVDELKQLIGSKFIVDPSLCIRVNQQSVELMSLEGLKTTEIIVEGHGAVTIHFIDSIEHYRSARLRGISWWVNQRRVGEPNWDRLDDEGAYLDGRTEHAKKFSFIVMADFLTPGQDVKADWSDFHANQRTNAVRDAVHRYVIKEIQAQLATTRKERKKSAIENSRELMGELPTISKNTIGQFIDEVQEKCPTMSDRDLSRTVQVLAKLEQSRSGYDLLTQLAACSPDDLDTWNSLMQRWTASNAEIVLDELDRRLKLIGRMEKLVENPLADELHDLQPLFERGLWIFGPEFESVDFRSNRGLAEVIGRFLGGADYKPPKRRPDFVALPESTIGAYCADAYDTGGEICGIRKVAILELKKGGYCVTQKEADQARDYAKEIRKAGRVQAATEIVAYVLGATLEDGLESADYGDTTHIIPMIYQTVLRKAHQRTFNLQKRLLEALPSLASDPEVDEVLRVDAQQKLFDGSVPKHHMPTPNGVDRPAPATVEPGGGA</sequence>
<organism evidence="2 3">
    <name type="scientific">Urbifossiella limnaea</name>
    <dbReference type="NCBI Taxonomy" id="2528023"/>
    <lineage>
        <taxon>Bacteria</taxon>
        <taxon>Pseudomonadati</taxon>
        <taxon>Planctomycetota</taxon>
        <taxon>Planctomycetia</taxon>
        <taxon>Gemmatales</taxon>
        <taxon>Gemmataceae</taxon>
        <taxon>Urbifossiella</taxon>
    </lineage>
</organism>
<keyword evidence="3" id="KW-1185">Reference proteome</keyword>
<dbReference type="EMBL" id="CP036273">
    <property type="protein sequence ID" value="QDU21714.1"/>
    <property type="molecule type" value="Genomic_DNA"/>
</dbReference>
<dbReference type="RefSeq" id="WP_145240864.1">
    <property type="nucleotide sequence ID" value="NZ_CP036273.1"/>
</dbReference>
<evidence type="ECO:0000313" key="3">
    <source>
        <dbReference type="Proteomes" id="UP000319576"/>
    </source>
</evidence>
<dbReference type="Pfam" id="PF13589">
    <property type="entry name" value="HATPase_c_3"/>
    <property type="match status" value="1"/>
</dbReference>
<dbReference type="Gene3D" id="3.30.565.10">
    <property type="entry name" value="Histidine kinase-like ATPase, C-terminal domain"/>
    <property type="match status" value="1"/>
</dbReference>
<reference evidence="2 3" key="1">
    <citation type="submission" date="2019-02" db="EMBL/GenBank/DDBJ databases">
        <title>Deep-cultivation of Planctomycetes and their phenomic and genomic characterization uncovers novel biology.</title>
        <authorList>
            <person name="Wiegand S."/>
            <person name="Jogler M."/>
            <person name="Boedeker C."/>
            <person name="Pinto D."/>
            <person name="Vollmers J."/>
            <person name="Rivas-Marin E."/>
            <person name="Kohn T."/>
            <person name="Peeters S.H."/>
            <person name="Heuer A."/>
            <person name="Rast P."/>
            <person name="Oberbeckmann S."/>
            <person name="Bunk B."/>
            <person name="Jeske O."/>
            <person name="Meyerdierks A."/>
            <person name="Storesund J.E."/>
            <person name="Kallscheuer N."/>
            <person name="Luecker S."/>
            <person name="Lage O.M."/>
            <person name="Pohl T."/>
            <person name="Merkel B.J."/>
            <person name="Hornburger P."/>
            <person name="Mueller R.-W."/>
            <person name="Bruemmer F."/>
            <person name="Labrenz M."/>
            <person name="Spormann A.M."/>
            <person name="Op den Camp H."/>
            <person name="Overmann J."/>
            <person name="Amann R."/>
            <person name="Jetten M.S.M."/>
            <person name="Mascher T."/>
            <person name="Medema M.H."/>
            <person name="Devos D.P."/>
            <person name="Kaster A.-K."/>
            <person name="Ovreas L."/>
            <person name="Rohde M."/>
            <person name="Galperin M.Y."/>
            <person name="Jogler C."/>
        </authorList>
    </citation>
    <scope>NUCLEOTIDE SEQUENCE [LARGE SCALE GENOMIC DNA]</scope>
    <source>
        <strain evidence="2 3">ETA_A1</strain>
    </source>
</reference>
<gene>
    <name evidence="2" type="ORF">ETAA1_36870</name>
</gene>
<dbReference type="OrthoDB" id="9816482at2"/>
<feature type="region of interest" description="Disordered" evidence="1">
    <location>
        <begin position="646"/>
        <end position="674"/>
    </location>
</feature>
<name>A0A517XW67_9BACT</name>